<dbReference type="CDD" id="cd20104">
    <property type="entry name" value="MBT_PHF20L1-like"/>
    <property type="match status" value="1"/>
</dbReference>
<dbReference type="GO" id="GO:0004190">
    <property type="term" value="F:aspartic-type endopeptidase activity"/>
    <property type="evidence" value="ECO:0007669"/>
    <property type="project" value="InterPro"/>
</dbReference>
<reference evidence="3" key="2">
    <citation type="submission" date="2019-06" db="EMBL/GenBank/DDBJ databases">
        <title>Genomics analysis of Aphanomyces spp. identifies a new class of oomycete effector associated with host adaptation.</title>
        <authorList>
            <person name="Gaulin E."/>
        </authorList>
    </citation>
    <scope>NUCLEOTIDE SEQUENCE</scope>
    <source>
        <strain evidence="3">CBS 578.67</strain>
    </source>
</reference>
<dbReference type="AlphaFoldDB" id="A0A485KN91"/>
<gene>
    <name evidence="4" type="primary">Aste57867_9468</name>
    <name evidence="3" type="ORF">As57867_009431</name>
    <name evidence="4" type="ORF">ASTE57867_9468</name>
</gene>
<dbReference type="GO" id="GO:0036503">
    <property type="term" value="P:ERAD pathway"/>
    <property type="evidence" value="ECO:0007669"/>
    <property type="project" value="TreeGrafter"/>
</dbReference>
<dbReference type="SUPFAM" id="SSF54236">
    <property type="entry name" value="Ubiquitin-like"/>
    <property type="match status" value="1"/>
</dbReference>
<feature type="domain" description="Ubiquitin-like" evidence="2">
    <location>
        <begin position="11"/>
        <end position="86"/>
    </location>
</feature>
<evidence type="ECO:0000313" key="4">
    <source>
        <dbReference type="EMBL" id="VFT86347.1"/>
    </source>
</evidence>
<sequence length="525" mass="56944">MMEAGMSSLPIEIRIKTLNDQTFSLHVSRSISVRDLKTELQGTTHVPLQRQRLIYRGKLLRDGDVLSAYNVEDGHTVHLVARPERASLPDAMATTDPLHASSYRQRLARLDSSTSTSLAGMRRRLGMNTATVVPPVAPFSGLVDTGSSSSSILSEPEAESSVRESPLPSVEHLRQGLLTIQTLLSASDHRRRFHVGQWLDVKDTVNQWLEATVLDVTSAQVFVHYHGWPSRWDEWIDLDSARLAAFRTRTLHAATARHLSPEPVIPHPTSTGAATDLRSLLPPVHAALRDMLPLMESLASLCDASDGGGADERDLAATLAPLFDRMGRLLTDAAPGLEAMGGRMRPSSPSDDATFRELIAVRSPPLSTAAAALAPRRSIDVHIHAILAPSSSFGTPPAVSHDSQWHGRLELDGLHRWRELSERLGSFASTDRVHSGGPGIETSMPLLEDNDGTSSSSSLLLPSTLPELHATDTDGTSRRRTAASANMPTFLDVIRRTMHGLPRATAATSVDPLHVVDIDDAELAL</sequence>
<dbReference type="PROSITE" id="PS00141">
    <property type="entry name" value="ASP_PROTEASE"/>
    <property type="match status" value="1"/>
</dbReference>
<proteinExistence type="predicted"/>
<dbReference type="InterPro" id="IPR019956">
    <property type="entry name" value="Ubiquitin_dom"/>
</dbReference>
<feature type="compositionally biased region" description="Low complexity" evidence="1">
    <location>
        <begin position="453"/>
        <end position="466"/>
    </location>
</feature>
<accession>A0A485KN91</accession>
<dbReference type="PANTHER" id="PTHR15204">
    <property type="entry name" value="LARGE PROLINE-RICH PROTEIN BAG6"/>
    <property type="match status" value="1"/>
</dbReference>
<dbReference type="GO" id="GO:0051787">
    <property type="term" value="F:misfolded protein binding"/>
    <property type="evidence" value="ECO:0007669"/>
    <property type="project" value="TreeGrafter"/>
</dbReference>
<dbReference type="PRINTS" id="PR00348">
    <property type="entry name" value="UBIQUITIN"/>
</dbReference>
<dbReference type="EMBL" id="VJMH01005143">
    <property type="protein sequence ID" value="KAF0699988.1"/>
    <property type="molecule type" value="Genomic_DNA"/>
</dbReference>
<dbReference type="Pfam" id="PF11717">
    <property type="entry name" value="Tudor-knot"/>
    <property type="match status" value="1"/>
</dbReference>
<evidence type="ECO:0000313" key="5">
    <source>
        <dbReference type="Proteomes" id="UP000332933"/>
    </source>
</evidence>
<dbReference type="SUPFAM" id="SSF54160">
    <property type="entry name" value="Chromo domain-like"/>
    <property type="match status" value="1"/>
</dbReference>
<dbReference type="InterPro" id="IPR025995">
    <property type="entry name" value="Tudor-knot"/>
</dbReference>
<dbReference type="GO" id="GO:0031593">
    <property type="term" value="F:polyubiquitin modification-dependent protein binding"/>
    <property type="evidence" value="ECO:0007669"/>
    <property type="project" value="TreeGrafter"/>
</dbReference>
<dbReference type="Gene3D" id="2.30.30.140">
    <property type="match status" value="1"/>
</dbReference>
<dbReference type="InterPro" id="IPR000626">
    <property type="entry name" value="Ubiquitin-like_dom"/>
</dbReference>
<dbReference type="InterPro" id="IPR001969">
    <property type="entry name" value="Aspartic_peptidase_AS"/>
</dbReference>
<keyword evidence="5" id="KW-1185">Reference proteome</keyword>
<dbReference type="OrthoDB" id="428577at2759"/>
<dbReference type="Gene3D" id="3.10.20.90">
    <property type="entry name" value="Phosphatidylinositol 3-kinase Catalytic Subunit, Chain A, domain 1"/>
    <property type="match status" value="1"/>
</dbReference>
<reference evidence="4 5" key="1">
    <citation type="submission" date="2019-03" db="EMBL/GenBank/DDBJ databases">
        <authorList>
            <person name="Gaulin E."/>
            <person name="Dumas B."/>
        </authorList>
    </citation>
    <scope>NUCLEOTIDE SEQUENCE [LARGE SCALE GENOMIC DNA]</scope>
    <source>
        <strain evidence="4">CBS 568.67</strain>
    </source>
</reference>
<dbReference type="Pfam" id="PF00240">
    <property type="entry name" value="ubiquitin"/>
    <property type="match status" value="1"/>
</dbReference>
<feature type="region of interest" description="Disordered" evidence="1">
    <location>
        <begin position="148"/>
        <end position="167"/>
    </location>
</feature>
<evidence type="ECO:0000259" key="2">
    <source>
        <dbReference type="PROSITE" id="PS50053"/>
    </source>
</evidence>
<dbReference type="InterPro" id="IPR016197">
    <property type="entry name" value="Chromo-like_dom_sf"/>
</dbReference>
<dbReference type="PANTHER" id="PTHR15204:SF0">
    <property type="entry name" value="LARGE PROLINE-RICH PROTEIN BAG6"/>
    <property type="match status" value="1"/>
</dbReference>
<dbReference type="SMART" id="SM00213">
    <property type="entry name" value="UBQ"/>
    <property type="match status" value="1"/>
</dbReference>
<dbReference type="PROSITE" id="PS50053">
    <property type="entry name" value="UBIQUITIN_2"/>
    <property type="match status" value="1"/>
</dbReference>
<evidence type="ECO:0000313" key="3">
    <source>
        <dbReference type="EMBL" id="KAF0699988.1"/>
    </source>
</evidence>
<feature type="region of interest" description="Disordered" evidence="1">
    <location>
        <begin position="428"/>
        <end position="482"/>
    </location>
</feature>
<dbReference type="EMBL" id="CAADRA010005164">
    <property type="protein sequence ID" value="VFT86347.1"/>
    <property type="molecule type" value="Genomic_DNA"/>
</dbReference>
<dbReference type="Proteomes" id="UP000332933">
    <property type="component" value="Unassembled WGS sequence"/>
</dbReference>
<protein>
    <submittedName>
        <fullName evidence="4">Aste57867_9468 protein</fullName>
    </submittedName>
</protein>
<dbReference type="GO" id="GO:0071818">
    <property type="term" value="C:BAT3 complex"/>
    <property type="evidence" value="ECO:0007669"/>
    <property type="project" value="TreeGrafter"/>
</dbReference>
<organism evidence="4 5">
    <name type="scientific">Aphanomyces stellatus</name>
    <dbReference type="NCBI Taxonomy" id="120398"/>
    <lineage>
        <taxon>Eukaryota</taxon>
        <taxon>Sar</taxon>
        <taxon>Stramenopiles</taxon>
        <taxon>Oomycota</taxon>
        <taxon>Saprolegniomycetes</taxon>
        <taxon>Saprolegniales</taxon>
        <taxon>Verrucalvaceae</taxon>
        <taxon>Aphanomyces</taxon>
    </lineage>
</organism>
<evidence type="ECO:0000256" key="1">
    <source>
        <dbReference type="SAM" id="MobiDB-lite"/>
    </source>
</evidence>
<dbReference type="InterPro" id="IPR029071">
    <property type="entry name" value="Ubiquitin-like_domsf"/>
</dbReference>
<name>A0A485KN91_9STRA</name>